<dbReference type="InterPro" id="IPR017850">
    <property type="entry name" value="Alkaline_phosphatase_core_sf"/>
</dbReference>
<protein>
    <recommendedName>
        <fullName evidence="5">Sulfatase N-terminal domain-containing protein</fullName>
    </recommendedName>
</protein>
<dbReference type="PANTHER" id="PTHR43108:SF8">
    <property type="entry name" value="SD21168P"/>
    <property type="match status" value="1"/>
</dbReference>
<accession>A0A417Y0P3</accession>
<dbReference type="InterPro" id="IPR024607">
    <property type="entry name" value="Sulfatase_CS"/>
</dbReference>
<dbReference type="PANTHER" id="PTHR43108">
    <property type="entry name" value="N-ACETYLGLUCOSAMINE-6-SULFATASE FAMILY MEMBER"/>
    <property type="match status" value="1"/>
</dbReference>
<evidence type="ECO:0000256" key="1">
    <source>
        <dbReference type="ARBA" id="ARBA00008779"/>
    </source>
</evidence>
<dbReference type="Proteomes" id="UP000283644">
    <property type="component" value="Unassembled WGS sequence"/>
</dbReference>
<feature type="domain" description="Sulfatase N-terminal" evidence="5">
    <location>
        <begin position="61"/>
        <end position="388"/>
    </location>
</feature>
<keyword evidence="7" id="KW-1185">Reference proteome</keyword>
<evidence type="ECO:0000256" key="3">
    <source>
        <dbReference type="ARBA" id="ARBA00022801"/>
    </source>
</evidence>
<evidence type="ECO:0000313" key="6">
    <source>
        <dbReference type="EMBL" id="RHW26151.1"/>
    </source>
</evidence>
<evidence type="ECO:0000313" key="7">
    <source>
        <dbReference type="Proteomes" id="UP000283644"/>
    </source>
</evidence>
<dbReference type="PROSITE" id="PS00523">
    <property type="entry name" value="SULFATASE_1"/>
    <property type="match status" value="1"/>
</dbReference>
<dbReference type="OrthoDB" id="9777306at2"/>
<dbReference type="InterPro" id="IPR000917">
    <property type="entry name" value="Sulfatase_N"/>
</dbReference>
<dbReference type="Gene3D" id="3.40.720.10">
    <property type="entry name" value="Alkaline Phosphatase, subunit A"/>
    <property type="match status" value="1"/>
</dbReference>
<gene>
    <name evidence="6" type="ORF">D0Z08_16050</name>
</gene>
<sequence length="504" mass="55699">MPLPFVPGRKVASVVRVRSLFAPLIVLLTVVGTVLAPGPPRTPQEASEDHVAHVAANHIRPNIVLILTDDMRADELRLMPRVRRLLVRKGTSYSNALSPHPVCCPARAELLTGQFGQNNGVRNNKGPWGGYQALIQPGNTVPAWLQDVGYLTSHHGKYLNGYERVASTDEPGWSQWDTQVGGTYSYDRTALFANGDRVDDEYVTRVIGRRTNRALTRFSRSGAPFFTVVNHVAPHGARRDGRWRVPVAERRFGDAYARLMPPSYGEPSFQEQDVKDLPADLQRSRIPTRDLVRLVRQRARALLSVDAAVARTVAKLRDLGELANTYVVFASDNGFQIGEHRLRGKNLPFDETFNIPLVVRGPGITQGARVDEPVTLVDLAATFLDWAGQVAPGRTPDGVSLDRLGAHPRDTLLVQIGDSTDDDTDGWRYRGVTTDRYLFLTPAGSPTDGILFDRALDPHAIVNRFDDPGYAEIKRELLARSRELERCSGVDACNQVFGVLPEPG</sequence>
<dbReference type="AlphaFoldDB" id="A0A417Y0P3"/>
<organism evidence="6 7">
    <name type="scientific">Nocardioides immobilis</name>
    <dbReference type="NCBI Taxonomy" id="2049295"/>
    <lineage>
        <taxon>Bacteria</taxon>
        <taxon>Bacillati</taxon>
        <taxon>Actinomycetota</taxon>
        <taxon>Actinomycetes</taxon>
        <taxon>Propionibacteriales</taxon>
        <taxon>Nocardioidaceae</taxon>
        <taxon>Nocardioides</taxon>
    </lineage>
</organism>
<dbReference type="CDD" id="cd16147">
    <property type="entry name" value="G6S"/>
    <property type="match status" value="1"/>
</dbReference>
<reference evidence="6 7" key="1">
    <citation type="submission" date="2018-09" db="EMBL/GenBank/DDBJ databases">
        <title>Genome sequencing of Nocardioides immobilis CCTCC AB 2017083 for comparison to Nocardioides silvaticus.</title>
        <authorList>
            <person name="Li C."/>
            <person name="Wang G."/>
        </authorList>
    </citation>
    <scope>NUCLEOTIDE SEQUENCE [LARGE SCALE GENOMIC DNA]</scope>
    <source>
        <strain evidence="6 7">CCTCC AB 2017083</strain>
    </source>
</reference>
<proteinExistence type="inferred from homology"/>
<name>A0A417Y0P3_9ACTN</name>
<keyword evidence="2" id="KW-0732">Signal</keyword>
<comment type="similarity">
    <text evidence="1">Belongs to the sulfatase family.</text>
</comment>
<comment type="caution">
    <text evidence="6">The sequence shown here is derived from an EMBL/GenBank/DDBJ whole genome shotgun (WGS) entry which is preliminary data.</text>
</comment>
<keyword evidence="3" id="KW-0378">Hydrolase</keyword>
<dbReference type="GO" id="GO:0016787">
    <property type="term" value="F:hydrolase activity"/>
    <property type="evidence" value="ECO:0007669"/>
    <property type="project" value="UniProtKB-KW"/>
</dbReference>
<keyword evidence="4" id="KW-0325">Glycoprotein</keyword>
<dbReference type="EMBL" id="QXGH01000019">
    <property type="protein sequence ID" value="RHW26151.1"/>
    <property type="molecule type" value="Genomic_DNA"/>
</dbReference>
<evidence type="ECO:0000259" key="5">
    <source>
        <dbReference type="Pfam" id="PF00884"/>
    </source>
</evidence>
<dbReference type="Pfam" id="PF00884">
    <property type="entry name" value="Sulfatase"/>
    <property type="match status" value="1"/>
</dbReference>
<evidence type="ECO:0000256" key="4">
    <source>
        <dbReference type="ARBA" id="ARBA00023180"/>
    </source>
</evidence>
<dbReference type="SUPFAM" id="SSF53649">
    <property type="entry name" value="Alkaline phosphatase-like"/>
    <property type="match status" value="1"/>
</dbReference>
<evidence type="ECO:0000256" key="2">
    <source>
        <dbReference type="ARBA" id="ARBA00022729"/>
    </source>
</evidence>